<accession>V2WT85</accession>
<comment type="caution">
    <text evidence="1">The sequence shown here is derived from an EMBL/GenBank/DDBJ whole genome shotgun (WGS) entry which is preliminary data.</text>
</comment>
<dbReference type="HOGENOM" id="CLU_2159041_0_0_1"/>
<protein>
    <submittedName>
        <fullName evidence="1">Uncharacterized protein</fullName>
    </submittedName>
</protein>
<dbReference type="Proteomes" id="UP000017559">
    <property type="component" value="Unassembled WGS sequence"/>
</dbReference>
<evidence type="ECO:0000313" key="1">
    <source>
        <dbReference type="EMBL" id="ESK83746.1"/>
    </source>
</evidence>
<reference evidence="1 2" key="1">
    <citation type="journal article" date="2014" name="BMC Genomics">
        <title>Genome and secretome analysis of the hemibiotrophic fungal pathogen, Moniliophthora roreri, which causes frosty pod rot disease of cacao: mechanisms of the biotrophic and necrotrophic phases.</title>
        <authorList>
            <person name="Meinhardt L.W."/>
            <person name="Costa G.G.L."/>
            <person name="Thomazella D.P.T."/>
            <person name="Teixeira P.J.P.L."/>
            <person name="Carazzolle M.F."/>
            <person name="Schuster S.C."/>
            <person name="Carlson J.E."/>
            <person name="Guiltinan M.J."/>
            <person name="Mieczkowski P."/>
            <person name="Farmer A."/>
            <person name="Ramaraj T."/>
            <person name="Crozier J."/>
            <person name="Davis R.E."/>
            <person name="Shao J."/>
            <person name="Melnick R.L."/>
            <person name="Pereira G.A.G."/>
            <person name="Bailey B.A."/>
        </authorList>
    </citation>
    <scope>NUCLEOTIDE SEQUENCE [LARGE SCALE GENOMIC DNA]</scope>
    <source>
        <strain evidence="1 2">MCA 2997</strain>
    </source>
</reference>
<name>V2WT85_MONRO</name>
<sequence>MDSTQRYIWFSSPRGMKSFWFVGPRLNVLPGKLREKGWKLQRVAALYAQNIILLGSPGPLGCNDGWHNVNQRSTPIYITIIGLSAKNSTLCQRVILPPSLLATVHKFKSHQ</sequence>
<dbReference type="KEGG" id="mrr:Moror_2087"/>
<dbReference type="EMBL" id="AWSO01001459">
    <property type="protein sequence ID" value="ESK83746.1"/>
    <property type="molecule type" value="Genomic_DNA"/>
</dbReference>
<keyword evidence="2" id="KW-1185">Reference proteome</keyword>
<evidence type="ECO:0000313" key="2">
    <source>
        <dbReference type="Proteomes" id="UP000017559"/>
    </source>
</evidence>
<dbReference type="AlphaFoldDB" id="V2WT85"/>
<gene>
    <name evidence="1" type="ORF">Moror_2087</name>
</gene>
<organism evidence="1 2">
    <name type="scientific">Moniliophthora roreri (strain MCA 2997)</name>
    <name type="common">Cocoa frosty pod rot fungus</name>
    <name type="synonym">Crinipellis roreri</name>
    <dbReference type="NCBI Taxonomy" id="1381753"/>
    <lineage>
        <taxon>Eukaryota</taxon>
        <taxon>Fungi</taxon>
        <taxon>Dikarya</taxon>
        <taxon>Basidiomycota</taxon>
        <taxon>Agaricomycotina</taxon>
        <taxon>Agaricomycetes</taxon>
        <taxon>Agaricomycetidae</taxon>
        <taxon>Agaricales</taxon>
        <taxon>Marasmiineae</taxon>
        <taxon>Marasmiaceae</taxon>
        <taxon>Moniliophthora</taxon>
    </lineage>
</organism>
<proteinExistence type="predicted"/>